<dbReference type="Pfam" id="PF02469">
    <property type="entry name" value="Fasciclin"/>
    <property type="match status" value="1"/>
</dbReference>
<feature type="domain" description="FAS1" evidence="1">
    <location>
        <begin position="1"/>
        <end position="73"/>
    </location>
</feature>
<dbReference type="Proteomes" id="UP000749559">
    <property type="component" value="Unassembled WGS sequence"/>
</dbReference>
<gene>
    <name evidence="2" type="ORF">OFUS_LOCUS1319</name>
</gene>
<feature type="non-terminal residue" evidence="2">
    <location>
        <position position="1"/>
    </location>
</feature>
<evidence type="ECO:0000259" key="1">
    <source>
        <dbReference type="PROSITE" id="PS50213"/>
    </source>
</evidence>
<evidence type="ECO:0000313" key="3">
    <source>
        <dbReference type="Proteomes" id="UP000749559"/>
    </source>
</evidence>
<accession>A0A8S4MY72</accession>
<protein>
    <recommendedName>
        <fullName evidence="1">FAS1 domain-containing protein</fullName>
    </recommendedName>
</protein>
<dbReference type="InterPro" id="IPR000782">
    <property type="entry name" value="FAS1_domain"/>
</dbReference>
<dbReference type="EMBL" id="CAIIXF020000001">
    <property type="protein sequence ID" value="CAH1773770.1"/>
    <property type="molecule type" value="Genomic_DNA"/>
</dbReference>
<dbReference type="Gene3D" id="2.30.180.10">
    <property type="entry name" value="FAS1 domain"/>
    <property type="match status" value="1"/>
</dbReference>
<reference evidence="2" key="1">
    <citation type="submission" date="2022-03" db="EMBL/GenBank/DDBJ databases">
        <authorList>
            <person name="Martin C."/>
        </authorList>
    </citation>
    <scope>NUCLEOTIDE SEQUENCE</scope>
</reference>
<dbReference type="AlphaFoldDB" id="A0A8S4MY72"/>
<organism evidence="2 3">
    <name type="scientific">Owenia fusiformis</name>
    <name type="common">Polychaete worm</name>
    <dbReference type="NCBI Taxonomy" id="6347"/>
    <lineage>
        <taxon>Eukaryota</taxon>
        <taxon>Metazoa</taxon>
        <taxon>Spiralia</taxon>
        <taxon>Lophotrochozoa</taxon>
        <taxon>Annelida</taxon>
        <taxon>Polychaeta</taxon>
        <taxon>Sedentaria</taxon>
        <taxon>Canalipalpata</taxon>
        <taxon>Sabellida</taxon>
        <taxon>Oweniida</taxon>
        <taxon>Oweniidae</taxon>
        <taxon>Owenia</taxon>
    </lineage>
</organism>
<dbReference type="PROSITE" id="PS50213">
    <property type="entry name" value="FAS1"/>
    <property type="match status" value="1"/>
</dbReference>
<comment type="caution">
    <text evidence="2">The sequence shown here is derived from an EMBL/GenBank/DDBJ whole genome shotgun (WGS) entry which is preliminary data.</text>
</comment>
<name>A0A8S4MY72_OWEFU</name>
<sequence length="110" mass="12805">YIPGSLCCAGITSKGSPSWPWSHVFHKTHTTLAGTQLSLSRHRDDSIHVSHGRVTQCDILSTNGIIHKVNKMFDMASQRNGRRRHRPITDLWRWDLDWDKELNLDWNWDT</sequence>
<dbReference type="SUPFAM" id="SSF82153">
    <property type="entry name" value="FAS1 domain"/>
    <property type="match status" value="1"/>
</dbReference>
<dbReference type="InterPro" id="IPR036378">
    <property type="entry name" value="FAS1_dom_sf"/>
</dbReference>
<evidence type="ECO:0000313" key="2">
    <source>
        <dbReference type="EMBL" id="CAH1773770.1"/>
    </source>
</evidence>
<proteinExistence type="predicted"/>
<dbReference type="OrthoDB" id="286301at2759"/>
<keyword evidence="3" id="KW-1185">Reference proteome</keyword>